<evidence type="ECO:0000313" key="2">
    <source>
        <dbReference type="Proteomes" id="UP000799776"/>
    </source>
</evidence>
<accession>A0A9P4I219</accession>
<proteinExistence type="predicted"/>
<dbReference type="Proteomes" id="UP000799776">
    <property type="component" value="Unassembled WGS sequence"/>
</dbReference>
<evidence type="ECO:0008006" key="3">
    <source>
        <dbReference type="Google" id="ProtNLM"/>
    </source>
</evidence>
<dbReference type="PANTHER" id="PTHR38705">
    <property type="entry name" value="PROTEIN RDS1"/>
    <property type="match status" value="1"/>
</dbReference>
<dbReference type="InterPro" id="IPR039254">
    <property type="entry name" value="Rds1"/>
</dbReference>
<organism evidence="1 2">
    <name type="scientific">Saccharata proteae CBS 121410</name>
    <dbReference type="NCBI Taxonomy" id="1314787"/>
    <lineage>
        <taxon>Eukaryota</taxon>
        <taxon>Fungi</taxon>
        <taxon>Dikarya</taxon>
        <taxon>Ascomycota</taxon>
        <taxon>Pezizomycotina</taxon>
        <taxon>Dothideomycetes</taxon>
        <taxon>Dothideomycetes incertae sedis</taxon>
        <taxon>Botryosphaeriales</taxon>
        <taxon>Saccharataceae</taxon>
        <taxon>Saccharata</taxon>
    </lineage>
</organism>
<dbReference type="InterPro" id="IPR009078">
    <property type="entry name" value="Ferritin-like_SF"/>
</dbReference>
<dbReference type="SUPFAM" id="SSF47240">
    <property type="entry name" value="Ferritin-like"/>
    <property type="match status" value="1"/>
</dbReference>
<dbReference type="Pfam" id="PF13668">
    <property type="entry name" value="Ferritin_2"/>
    <property type="match status" value="1"/>
</dbReference>
<gene>
    <name evidence="1" type="ORF">K490DRAFT_183</name>
</gene>
<sequence>SFVAATALLSLAAAAPLEKRALSDNDVAVLQLAHYLENLEYTLYSGGYDNFTDAQYTAAGFPAGFRDGVGLTAQQEAIHRDTLASVLSSNGQMPLPACTYSFPYSDPKTFVSLANMITTVGIGAYLGGALDLMDSPDLLTTASSILTVEARHDSFLRAGLGASPFPTPFDTSLTALWAYNLAHMFVVSCPQELP</sequence>
<protein>
    <recommendedName>
        <fullName evidence="3">Ferritin-like domain-containing protein</fullName>
    </recommendedName>
</protein>
<dbReference type="EMBL" id="ML978712">
    <property type="protein sequence ID" value="KAF2091305.1"/>
    <property type="molecule type" value="Genomic_DNA"/>
</dbReference>
<dbReference type="PANTHER" id="PTHR38705:SF1">
    <property type="entry name" value="PROTEIN RDS1"/>
    <property type="match status" value="1"/>
</dbReference>
<dbReference type="AlphaFoldDB" id="A0A9P4I219"/>
<reference evidence="1" key="1">
    <citation type="journal article" date="2020" name="Stud. Mycol.">
        <title>101 Dothideomycetes genomes: a test case for predicting lifestyles and emergence of pathogens.</title>
        <authorList>
            <person name="Haridas S."/>
            <person name="Albert R."/>
            <person name="Binder M."/>
            <person name="Bloem J."/>
            <person name="Labutti K."/>
            <person name="Salamov A."/>
            <person name="Andreopoulos B."/>
            <person name="Baker S."/>
            <person name="Barry K."/>
            <person name="Bills G."/>
            <person name="Bluhm B."/>
            <person name="Cannon C."/>
            <person name="Castanera R."/>
            <person name="Culley D."/>
            <person name="Daum C."/>
            <person name="Ezra D."/>
            <person name="Gonzalez J."/>
            <person name="Henrissat B."/>
            <person name="Kuo A."/>
            <person name="Liang C."/>
            <person name="Lipzen A."/>
            <person name="Lutzoni F."/>
            <person name="Magnuson J."/>
            <person name="Mondo S."/>
            <person name="Nolan M."/>
            <person name="Ohm R."/>
            <person name="Pangilinan J."/>
            <person name="Park H.-J."/>
            <person name="Ramirez L."/>
            <person name="Alfaro M."/>
            <person name="Sun H."/>
            <person name="Tritt A."/>
            <person name="Yoshinaga Y."/>
            <person name="Zwiers L.-H."/>
            <person name="Turgeon B."/>
            <person name="Goodwin S."/>
            <person name="Spatafora J."/>
            <person name="Crous P."/>
            <person name="Grigoriev I."/>
        </authorList>
    </citation>
    <scope>NUCLEOTIDE SEQUENCE</scope>
    <source>
        <strain evidence="1">CBS 121410</strain>
    </source>
</reference>
<feature type="non-terminal residue" evidence="1">
    <location>
        <position position="194"/>
    </location>
</feature>
<dbReference type="OrthoDB" id="1001765at2759"/>
<name>A0A9P4I219_9PEZI</name>
<keyword evidence="2" id="KW-1185">Reference proteome</keyword>
<comment type="caution">
    <text evidence="1">The sequence shown here is derived from an EMBL/GenBank/DDBJ whole genome shotgun (WGS) entry which is preliminary data.</text>
</comment>
<evidence type="ECO:0000313" key="1">
    <source>
        <dbReference type="EMBL" id="KAF2091305.1"/>
    </source>
</evidence>
<feature type="non-terminal residue" evidence="1">
    <location>
        <position position="1"/>
    </location>
</feature>